<dbReference type="GO" id="GO:0052381">
    <property type="term" value="F:tRNA dimethylallyltransferase activity"/>
    <property type="evidence" value="ECO:0007669"/>
    <property type="project" value="UniProtKB-UniRule"/>
</dbReference>
<feature type="binding site" evidence="11">
    <location>
        <begin position="10"/>
        <end position="15"/>
    </location>
    <ligand>
        <name>substrate</name>
    </ligand>
</feature>
<proteinExistence type="inferred from homology"/>
<evidence type="ECO:0000256" key="10">
    <source>
        <dbReference type="ARBA" id="ARBA00049563"/>
    </source>
</evidence>
<feature type="site" description="Interaction with substrate tRNA" evidence="11">
    <location>
        <position position="98"/>
    </location>
</feature>
<gene>
    <name evidence="11" type="primary">miaA</name>
    <name evidence="15" type="ORF">CQA63_05815</name>
</gene>
<evidence type="ECO:0000256" key="5">
    <source>
        <dbReference type="ARBA" id="ARBA00022679"/>
    </source>
</evidence>
<keyword evidence="16" id="KW-1185">Reference proteome</keyword>
<evidence type="ECO:0000256" key="3">
    <source>
        <dbReference type="ARBA" id="ARBA00005842"/>
    </source>
</evidence>
<reference evidence="15 16" key="1">
    <citation type="submission" date="2018-04" db="EMBL/GenBank/DDBJ databases">
        <title>Novel Campyloabacter and Helicobacter Species and Strains.</title>
        <authorList>
            <person name="Mannion A.J."/>
            <person name="Shen Z."/>
            <person name="Fox J.G."/>
        </authorList>
    </citation>
    <scope>NUCLEOTIDE SEQUENCE [LARGE SCALE GENOMIC DNA]</scope>
    <source>
        <strain evidence="15 16">MIT 98-6070</strain>
    </source>
</reference>
<comment type="caution">
    <text evidence="11">Lacks conserved residue(s) required for the propagation of feature annotation.</text>
</comment>
<dbReference type="InterPro" id="IPR018022">
    <property type="entry name" value="IPT"/>
</dbReference>
<comment type="subunit">
    <text evidence="4 11">Monomer.</text>
</comment>
<dbReference type="InterPro" id="IPR039657">
    <property type="entry name" value="Dimethylallyltransferase"/>
</dbReference>
<dbReference type="Pfam" id="PF01715">
    <property type="entry name" value="IPPT"/>
    <property type="match status" value="1"/>
</dbReference>
<feature type="region of interest" description="Interaction with substrate tRNA" evidence="11">
    <location>
        <begin position="33"/>
        <end position="36"/>
    </location>
</feature>
<dbReference type="GO" id="GO:0006400">
    <property type="term" value="P:tRNA modification"/>
    <property type="evidence" value="ECO:0007669"/>
    <property type="project" value="TreeGrafter"/>
</dbReference>
<comment type="cofactor">
    <cofactor evidence="1 11">
        <name>Mg(2+)</name>
        <dbReference type="ChEBI" id="CHEBI:18420"/>
    </cofactor>
</comment>
<evidence type="ECO:0000256" key="12">
    <source>
        <dbReference type="RuleBase" id="RU003783"/>
    </source>
</evidence>
<evidence type="ECO:0000313" key="16">
    <source>
        <dbReference type="Proteomes" id="UP000256599"/>
    </source>
</evidence>
<dbReference type="HAMAP" id="MF_00185">
    <property type="entry name" value="IPP_trans"/>
    <property type="match status" value="1"/>
</dbReference>
<organism evidence="15 16">
    <name type="scientific">Helicobacter marmotae</name>
    <dbReference type="NCBI Taxonomy" id="152490"/>
    <lineage>
        <taxon>Bacteria</taxon>
        <taxon>Pseudomonadati</taxon>
        <taxon>Campylobacterota</taxon>
        <taxon>Epsilonproteobacteria</taxon>
        <taxon>Campylobacterales</taxon>
        <taxon>Helicobacteraceae</taxon>
        <taxon>Helicobacter</taxon>
    </lineage>
</organism>
<dbReference type="PANTHER" id="PTHR11088:SF60">
    <property type="entry name" value="TRNA DIMETHYLALLYLTRANSFERASE"/>
    <property type="match status" value="1"/>
</dbReference>
<protein>
    <recommendedName>
        <fullName evidence="11">tRNA dimethylallyltransferase</fullName>
        <ecNumber evidence="11">2.5.1.75</ecNumber>
    </recommendedName>
    <alternativeName>
        <fullName evidence="11">Dimethylallyl diphosphate:tRNA dimethylallyltransferase</fullName>
        <shortName evidence="11">DMAPP:tRNA dimethylallyltransferase</shortName>
        <shortName evidence="11">DMATase</shortName>
    </alternativeName>
    <alternativeName>
        <fullName evidence="11">Isopentenyl-diphosphate:tRNA isopentenyltransferase</fullName>
        <shortName evidence="11">IPP transferase</shortName>
        <shortName evidence="11">IPPT</shortName>
        <shortName evidence="11">IPTase</shortName>
    </alternativeName>
</protein>
<evidence type="ECO:0000313" key="15">
    <source>
        <dbReference type="EMBL" id="RDU59762.1"/>
    </source>
</evidence>
<dbReference type="PANTHER" id="PTHR11088">
    <property type="entry name" value="TRNA DIMETHYLALLYLTRANSFERASE"/>
    <property type="match status" value="1"/>
</dbReference>
<evidence type="ECO:0000256" key="1">
    <source>
        <dbReference type="ARBA" id="ARBA00001946"/>
    </source>
</evidence>
<evidence type="ECO:0000256" key="11">
    <source>
        <dbReference type="HAMAP-Rule" id="MF_00185"/>
    </source>
</evidence>
<evidence type="ECO:0000256" key="14">
    <source>
        <dbReference type="RuleBase" id="RU003785"/>
    </source>
</evidence>
<comment type="function">
    <text evidence="2 11 13">Catalyzes the transfer of a dimethylallyl group onto the adenine at position 37 in tRNAs that read codons beginning with uridine, leading to the formation of N6-(dimethylallyl)adenosine (i(6)A).</text>
</comment>
<dbReference type="Proteomes" id="UP000256599">
    <property type="component" value="Unassembled WGS sequence"/>
</dbReference>
<keyword evidence="5 11" id="KW-0808">Transferase</keyword>
<dbReference type="Gene3D" id="1.10.20.140">
    <property type="match status" value="1"/>
</dbReference>
<evidence type="ECO:0000256" key="4">
    <source>
        <dbReference type="ARBA" id="ARBA00011245"/>
    </source>
</evidence>
<evidence type="ECO:0000256" key="8">
    <source>
        <dbReference type="ARBA" id="ARBA00022840"/>
    </source>
</evidence>
<feature type="binding site" evidence="11">
    <location>
        <begin position="8"/>
        <end position="15"/>
    </location>
    <ligand>
        <name>ATP</name>
        <dbReference type="ChEBI" id="CHEBI:30616"/>
    </ligand>
</feature>
<sequence length="302" mass="34045">MKLIAILGASGSGKSALAHRLALQYKCEIFSLDSLSIYKYIDIASAKPTPLEQSQVRYHALSLLEPDQKSNAMLFHTLLTQALSQLPKDKTLLIVGGSSFYLKSIIAGLSPMPELESHQGWVDTLGDIHAQYATLSSIDKAYAQTLSPTDTYRIHKALALYKATNLPPSEYFATYTKKPLKHHIDIFFLKREREELRGRIAMRTKEMIKQGIVEEVAKVLESYGQNAKALQAIGTKECVSFLQGKIPTLRDLEEQIYIHTCQLAKRQTTFNRTQFKDICPQEVFLDEITLEQTLASKLKHTQ</sequence>
<evidence type="ECO:0000256" key="2">
    <source>
        <dbReference type="ARBA" id="ARBA00003213"/>
    </source>
</evidence>
<comment type="similarity">
    <text evidence="3 11 14">Belongs to the IPP transferase family.</text>
</comment>
<evidence type="ECO:0000256" key="7">
    <source>
        <dbReference type="ARBA" id="ARBA00022741"/>
    </source>
</evidence>
<keyword evidence="9 11" id="KW-0460">Magnesium</keyword>
<dbReference type="Gene3D" id="3.40.50.300">
    <property type="entry name" value="P-loop containing nucleotide triphosphate hydrolases"/>
    <property type="match status" value="1"/>
</dbReference>
<accession>A0A3D8I3P5</accession>
<dbReference type="EMBL" id="NXLR01000009">
    <property type="protein sequence ID" value="RDU59762.1"/>
    <property type="molecule type" value="Genomic_DNA"/>
</dbReference>
<name>A0A3D8I3P5_9HELI</name>
<dbReference type="AlphaFoldDB" id="A0A3D8I3P5"/>
<dbReference type="EC" id="2.5.1.75" evidence="11"/>
<keyword evidence="6 11" id="KW-0819">tRNA processing</keyword>
<comment type="caution">
    <text evidence="15">The sequence shown here is derived from an EMBL/GenBank/DDBJ whole genome shotgun (WGS) entry which is preliminary data.</text>
</comment>
<dbReference type="NCBIfam" id="TIGR00174">
    <property type="entry name" value="miaA"/>
    <property type="match status" value="1"/>
</dbReference>
<evidence type="ECO:0000256" key="6">
    <source>
        <dbReference type="ARBA" id="ARBA00022694"/>
    </source>
</evidence>
<keyword evidence="7 11" id="KW-0547">Nucleotide-binding</keyword>
<keyword evidence="8 11" id="KW-0067">ATP-binding</keyword>
<dbReference type="GO" id="GO:0005524">
    <property type="term" value="F:ATP binding"/>
    <property type="evidence" value="ECO:0007669"/>
    <property type="project" value="UniProtKB-UniRule"/>
</dbReference>
<dbReference type="InterPro" id="IPR027417">
    <property type="entry name" value="P-loop_NTPase"/>
</dbReference>
<dbReference type="RefSeq" id="WP_104699723.1">
    <property type="nucleotide sequence ID" value="NZ_FZPP01000012.1"/>
</dbReference>
<dbReference type="SUPFAM" id="SSF52540">
    <property type="entry name" value="P-loop containing nucleoside triphosphate hydrolases"/>
    <property type="match status" value="1"/>
</dbReference>
<evidence type="ECO:0000256" key="9">
    <source>
        <dbReference type="ARBA" id="ARBA00022842"/>
    </source>
</evidence>
<dbReference type="OrthoDB" id="9776390at2"/>
<comment type="catalytic activity">
    <reaction evidence="10 11 12">
        <text>adenosine(37) in tRNA + dimethylallyl diphosphate = N(6)-dimethylallyladenosine(37) in tRNA + diphosphate</text>
        <dbReference type="Rhea" id="RHEA:26482"/>
        <dbReference type="Rhea" id="RHEA-COMP:10162"/>
        <dbReference type="Rhea" id="RHEA-COMP:10375"/>
        <dbReference type="ChEBI" id="CHEBI:33019"/>
        <dbReference type="ChEBI" id="CHEBI:57623"/>
        <dbReference type="ChEBI" id="CHEBI:74411"/>
        <dbReference type="ChEBI" id="CHEBI:74415"/>
        <dbReference type="EC" id="2.5.1.75"/>
    </reaction>
</comment>
<evidence type="ECO:0000256" key="13">
    <source>
        <dbReference type="RuleBase" id="RU003784"/>
    </source>
</evidence>